<dbReference type="InterPro" id="IPR035437">
    <property type="entry name" value="SNase_OB-fold_sf"/>
</dbReference>
<dbReference type="GO" id="GO:0030719">
    <property type="term" value="P:P granule organization"/>
    <property type="evidence" value="ECO:0007669"/>
    <property type="project" value="TreeGrafter"/>
</dbReference>
<keyword evidence="4" id="KW-0744">Spermatogenesis</keyword>
<reference evidence="6" key="1">
    <citation type="submission" date="2020-07" db="EMBL/GenBank/DDBJ databases">
        <authorList>
            <person name="Nazaruddin N."/>
        </authorList>
    </citation>
    <scope>NUCLEOTIDE SEQUENCE</scope>
</reference>
<keyword evidence="4" id="KW-0221">Differentiation</keyword>
<keyword evidence="3" id="KW-0677">Repeat</keyword>
<keyword evidence="2" id="KW-0963">Cytoplasm</keyword>
<proteinExistence type="predicted"/>
<evidence type="ECO:0000256" key="4">
    <source>
        <dbReference type="ARBA" id="ARBA00022871"/>
    </source>
</evidence>
<comment type="subcellular location">
    <subcellularLocation>
        <location evidence="1">Cytoplasm</location>
    </subcellularLocation>
</comment>
<dbReference type="Pfam" id="PF00567">
    <property type="entry name" value="TUDOR"/>
    <property type="match status" value="1"/>
</dbReference>
<dbReference type="InterPro" id="IPR002999">
    <property type="entry name" value="Tudor"/>
</dbReference>
<dbReference type="InterPro" id="IPR050621">
    <property type="entry name" value="Tudor_domain_containing"/>
</dbReference>
<evidence type="ECO:0000256" key="2">
    <source>
        <dbReference type="ARBA" id="ARBA00022490"/>
    </source>
</evidence>
<dbReference type="Pfam" id="PF12872">
    <property type="entry name" value="OST-HTH"/>
    <property type="match status" value="2"/>
</dbReference>
<dbReference type="PANTHER" id="PTHR22948:SF29">
    <property type="entry name" value="FI02030P-RELATED"/>
    <property type="match status" value="1"/>
</dbReference>
<feature type="domain" description="HTH OST-type" evidence="5">
    <location>
        <begin position="297"/>
        <end position="371"/>
    </location>
</feature>
<dbReference type="PANTHER" id="PTHR22948">
    <property type="entry name" value="TUDOR DOMAIN CONTAINING PROTEIN"/>
    <property type="match status" value="1"/>
</dbReference>
<sequence>KFGREMNLQKRKDTQTTILALLLARKGGCTLRQLISDYYELEGEQIPYKELGYDSVLSFLCSMSKTVQIEHQNNTTIIQGIASEKSKHVSELIAGQKVQKQLVKRKLYRPNHYFPTTAPPKIHIPAEILNGINKDYVLNEIHLSIPFANITMKDMEDQLQELSHMIFQTNNKIYPIQSKVKNFDNAKDCNNISYSKSKSSVMTVAGNEDSDDMIHDEEDIFEFIHPNSISQSDQAKIKSTSIFVEETTSKWEDQEVEHISTEETHHNNDIDPIKNTKFDIIKDEKNVLHKKNVEILINERIKLRLEKLIKNQIDGIWCANLPEKYLEEYKVPLNYIELGFNSVREFASQLPEIFHCIQPNDTGDFMLYYAKREIPSNKIIKEPEDSNTAKYHIYESTNEDAIPASVSLDTCKMLIPDTVMSIGEYVGYINVADLAQNEQPFVEVIVVEVFTPSFFWIQLRKKQNIFKTFMNDLNNFYAVQYEQYTIPPLVLEKGLNCACIYNGIWHRGIIKTVKPDFQVTISIDKKYVSSCNDSKTANFELYHCLMMSNICYYFCRYKCTTLLATDILIISNIMFYDYGTLKTYSPDAVYYLHRMFSTLPAQAIPCGLINTRPYKGSKWSCSATHYFALRTNDIPLVATIATINIEDNSMMVTLTDTLEDEDVHINDWLVEQKLAEHGKMVCIKKRNFPFRYYLECQERSKRPKFIDIPKTKINSINKTHNLNFDTEKNKTSEYLESTNSLKNDFSIKKAYNSITNSEKKSPRKMGSLCEILLNLKLKSINSTKISNDNKNNNNQICETIKNKEHLDFSFILNKPVEQKLYEEFVTSCDNIKYNNTTSDTSSIDLSANNRRNNKILDNKCDILKKHNNIPKQYANHFDIQESEDELDNDNIRNSTEIYEMKNIDWSIKNAIQEKKYISQENEFEISHEIIARKQNIHWSPSGNITKISNVSPLILKNIEKRKKSIKNNMIVGIPQKILETLIDEKLLNTSKSAEEVESIYVNSSQKINDTSIEHNVKYTNNNEIFDAKTVENSENYKHNNYICMKIMASKQKLLEKLLSIKDISSDISSLDSDDLSTSAKSISFHCNINDNNDKYKKYEHNTNINDSALNQSSSEIDVNSLVKIEIIDSNIQESFKSVSNNLKIYEKGATSDKLKLAENLATCSQQSTIIERSDLIKSLNCAQELSLNIEIKEMIDSKNVEIKETIEPKNVEIKETIEPKNVEIKETVESKNVEIKETIEPKNIEIKETIEPKNVEIKKTVESMKESFLNEEITQTEKIRSEIDTVNDTEMSDIPVFNDFDKEEFDEEEWDVHISHSELCGLFKNIHTFNKSSKNRFNQNECDSNLNIVEIDNSNSIENVDSIEIYKNAKHDAYEVIYSDKITNQEDEIENLVNKSAKFNNHVSITDTEKRLEINNKCILNTNYKLQGKARTLGNKVDMSNLLLYVEENLIFMPEKCYEKEANIFNGNSKKLSKNVTNAPLVSPQSTLNDKLFKASSQCILFDEQKILPVEGNIQDQISQNSSLPDVLTCSKNNPFLQTEPVYDQIDDISLKKFMQLWNENLQLQMQINTTLNILLNKVIEDSVKNEDLTNNKSTLNMIKSTLLNTNKQMPISVDSLHTNENAHGNVISSNGNVYYEKTTAVKDPVKYDAINKQQLTSTVYNENHNPNACIDSSQNIHFQNIDENLNTMNYNTIMSSKDINTINQLASNQQILIKPNVLSESEKFNNKCFINTDFPMHIENSVHNETPSKETNPFRLNLAHKSKILDPEEEKRLEFNVVEHDLINFQDDNSNTNRNLDDLKNRLFNQYQHCVSDFSKDTGNVKNNSFAINANPFSHDVDDIINATSRIIINDQTTEYNIHKNEIEKHCFSKKSISDSQFVEEAYRQESIHTIDMSNFNQSLCIQNNDLVVSEETLNQKSVNENFIFSPNYDLSNNKSSALLSANVSEYSKLANNTSINGEHLICSSASRTSYGLSPTMKVNEVQNHQKSVINPVEAWNKMLENTAELNNYNKIYPIFEKNGDKVICNKDQQENKIRSPEDRSDFEGVNDLYLKKTEFIVGKATQVPKYLSLNYRVFFQAVELPKQIIHIFHYREEGWLLVDEFIQVFTESEITLDMAKLLHVFNIYVQFKEIDRTENSVEFVKINSILSKTTYDIINGSDKLCLIPIKSVLKVLCKLDIILQKDIDDILTHEQFVNGSSKHKIW</sequence>
<dbReference type="InterPro" id="IPR025605">
    <property type="entry name" value="OST-HTH/LOTUS_dom"/>
</dbReference>
<dbReference type="Proteomes" id="UP000752696">
    <property type="component" value="Unassembled WGS sequence"/>
</dbReference>
<dbReference type="InterPro" id="IPR041966">
    <property type="entry name" value="LOTUS-like"/>
</dbReference>
<feature type="domain" description="HTH OST-type" evidence="5">
    <location>
        <begin position="10"/>
        <end position="83"/>
    </location>
</feature>
<comment type="caution">
    <text evidence="6">The sequence shown here is derived from an EMBL/GenBank/DDBJ whole genome shotgun (WGS) entry which is preliminary data.</text>
</comment>
<dbReference type="GO" id="GO:0043186">
    <property type="term" value="C:P granule"/>
    <property type="evidence" value="ECO:0007669"/>
    <property type="project" value="TreeGrafter"/>
</dbReference>
<dbReference type="Gene3D" id="2.40.50.90">
    <property type="match status" value="1"/>
</dbReference>
<evidence type="ECO:0000259" key="5">
    <source>
        <dbReference type="PROSITE" id="PS51644"/>
    </source>
</evidence>
<dbReference type="GO" id="GO:0007283">
    <property type="term" value="P:spermatogenesis"/>
    <property type="evidence" value="ECO:0007669"/>
    <property type="project" value="UniProtKB-KW"/>
</dbReference>
<protein>
    <recommendedName>
        <fullName evidence="5">HTH OST-type domain-containing protein</fullName>
    </recommendedName>
</protein>
<organism evidence="6 7">
    <name type="scientific">Heterotrigona itama</name>
    <dbReference type="NCBI Taxonomy" id="395501"/>
    <lineage>
        <taxon>Eukaryota</taxon>
        <taxon>Metazoa</taxon>
        <taxon>Ecdysozoa</taxon>
        <taxon>Arthropoda</taxon>
        <taxon>Hexapoda</taxon>
        <taxon>Insecta</taxon>
        <taxon>Pterygota</taxon>
        <taxon>Neoptera</taxon>
        <taxon>Endopterygota</taxon>
        <taxon>Hymenoptera</taxon>
        <taxon>Apocrita</taxon>
        <taxon>Aculeata</taxon>
        <taxon>Apoidea</taxon>
        <taxon>Anthophila</taxon>
        <taxon>Apidae</taxon>
        <taxon>Heterotrigona</taxon>
    </lineage>
</organism>
<name>A0A6V7GXW5_9HYME</name>
<gene>
    <name evidence="6" type="ORF">MHI_LOCUS182551</name>
</gene>
<evidence type="ECO:0000313" key="7">
    <source>
        <dbReference type="Proteomes" id="UP000752696"/>
    </source>
</evidence>
<accession>A0A6V7GXW5</accession>
<dbReference type="EMBL" id="CAJDYZ010003604">
    <property type="protein sequence ID" value="CAD1470261.1"/>
    <property type="molecule type" value="Genomic_DNA"/>
</dbReference>
<dbReference type="GO" id="GO:0034587">
    <property type="term" value="P:piRNA processing"/>
    <property type="evidence" value="ECO:0007669"/>
    <property type="project" value="TreeGrafter"/>
</dbReference>
<dbReference type="OrthoDB" id="341421at2759"/>
<dbReference type="CDD" id="cd09972">
    <property type="entry name" value="LOTUS_TDRD_OSKAR"/>
    <property type="match status" value="1"/>
</dbReference>
<dbReference type="Gene3D" id="3.30.420.610">
    <property type="entry name" value="LOTUS domain-like"/>
    <property type="match status" value="2"/>
</dbReference>
<keyword evidence="7" id="KW-1185">Reference proteome</keyword>
<evidence type="ECO:0000256" key="3">
    <source>
        <dbReference type="ARBA" id="ARBA00022737"/>
    </source>
</evidence>
<feature type="non-terminal residue" evidence="6">
    <location>
        <position position="1"/>
    </location>
</feature>
<dbReference type="PROSITE" id="PS51644">
    <property type="entry name" value="HTH_OST"/>
    <property type="match status" value="2"/>
</dbReference>
<feature type="non-terminal residue" evidence="6">
    <location>
        <position position="2204"/>
    </location>
</feature>
<evidence type="ECO:0000313" key="6">
    <source>
        <dbReference type="EMBL" id="CAD1470261.1"/>
    </source>
</evidence>
<evidence type="ECO:0000256" key="1">
    <source>
        <dbReference type="ARBA" id="ARBA00004496"/>
    </source>
</evidence>